<dbReference type="Proteomes" id="UP001566204">
    <property type="component" value="Unassembled WGS sequence"/>
</dbReference>
<organism evidence="4 5">
    <name type="scientific">Sphingobacterium thalpophilum</name>
    <dbReference type="NCBI Taxonomy" id="259"/>
    <lineage>
        <taxon>Bacteria</taxon>
        <taxon>Pseudomonadati</taxon>
        <taxon>Bacteroidota</taxon>
        <taxon>Sphingobacteriia</taxon>
        <taxon>Sphingobacteriales</taxon>
        <taxon>Sphingobacteriaceae</taxon>
        <taxon>Sphingobacterium</taxon>
    </lineage>
</organism>
<comment type="caution">
    <text evidence="4">The sequence shown here is derived from an EMBL/GenBank/DDBJ whole genome shotgun (WGS) entry which is preliminary data.</text>
</comment>
<feature type="modified residue" description="4-aspartylphosphate" evidence="1">
    <location>
        <position position="57"/>
    </location>
</feature>
<evidence type="ECO:0000259" key="2">
    <source>
        <dbReference type="PROSITE" id="PS50110"/>
    </source>
</evidence>
<sequence length="238" mass="27336">MQMEIKCAIVDDEPFARKGLASYIEKISFLKLVVECEDVMALNEYLRQHPIDLLFLDIEMPEMSGLDYVATLKNPPKVIVVSAYEQYALRGYELEIVDYLLKPVSFERFFKAANRAGESLGFASLTIGGQHSVQEQHIFVKVDKKLKKIQYNDLLFIHSLGNYIVIQTTYSQEIIYSTLQQMITMLPSNLFISCHRSYIINKQKVTMIEGNQLQIANHKVPIARNLKDEVLRLIIGDN</sequence>
<dbReference type="InterPro" id="IPR011006">
    <property type="entry name" value="CheY-like_superfamily"/>
</dbReference>
<dbReference type="SUPFAM" id="SSF52172">
    <property type="entry name" value="CheY-like"/>
    <property type="match status" value="1"/>
</dbReference>
<keyword evidence="1" id="KW-0597">Phosphoprotein</keyword>
<evidence type="ECO:0000313" key="4">
    <source>
        <dbReference type="EMBL" id="MEZ0452897.1"/>
    </source>
</evidence>
<keyword evidence="4" id="KW-0238">DNA-binding</keyword>
<dbReference type="Gene3D" id="2.40.50.1020">
    <property type="entry name" value="LytTr DNA-binding domain"/>
    <property type="match status" value="1"/>
</dbReference>
<dbReference type="PANTHER" id="PTHR37299:SF1">
    <property type="entry name" value="STAGE 0 SPORULATION PROTEIN A HOMOLOG"/>
    <property type="match status" value="1"/>
</dbReference>
<dbReference type="SMART" id="SM00448">
    <property type="entry name" value="REC"/>
    <property type="match status" value="1"/>
</dbReference>
<dbReference type="Pfam" id="PF00072">
    <property type="entry name" value="Response_reg"/>
    <property type="match status" value="1"/>
</dbReference>
<name>A0ABV4HFW6_9SPHI</name>
<proteinExistence type="predicted"/>
<dbReference type="PANTHER" id="PTHR37299">
    <property type="entry name" value="TRANSCRIPTIONAL REGULATOR-RELATED"/>
    <property type="match status" value="1"/>
</dbReference>
<dbReference type="GO" id="GO:0003677">
    <property type="term" value="F:DNA binding"/>
    <property type="evidence" value="ECO:0007669"/>
    <property type="project" value="UniProtKB-KW"/>
</dbReference>
<protein>
    <submittedName>
        <fullName evidence="4">LytTR family DNA-binding domain-containing protein</fullName>
    </submittedName>
</protein>
<reference evidence="4 5" key="1">
    <citation type="submission" date="2024-06" db="EMBL/GenBank/DDBJ databases">
        <title>Soil Sphingobacterium thalpophilum.</title>
        <authorList>
            <person name="Yang J."/>
            <person name="Li J."/>
        </authorList>
    </citation>
    <scope>NUCLEOTIDE SEQUENCE [LARGE SCALE GENOMIC DNA]</scope>
    <source>
        <strain evidence="4 5">22g91tb</strain>
    </source>
</reference>
<dbReference type="RefSeq" id="WP_370483746.1">
    <property type="nucleotide sequence ID" value="NZ_JBEOQA010000002.1"/>
</dbReference>
<accession>A0ABV4HFW6</accession>
<dbReference type="EMBL" id="JBEOQB010000004">
    <property type="protein sequence ID" value="MEZ0452897.1"/>
    <property type="molecule type" value="Genomic_DNA"/>
</dbReference>
<evidence type="ECO:0000313" key="5">
    <source>
        <dbReference type="Proteomes" id="UP001566204"/>
    </source>
</evidence>
<evidence type="ECO:0000259" key="3">
    <source>
        <dbReference type="PROSITE" id="PS50930"/>
    </source>
</evidence>
<dbReference type="InterPro" id="IPR046947">
    <property type="entry name" value="LytR-like"/>
</dbReference>
<gene>
    <name evidence="4" type="ORF">ABTW24_14975</name>
</gene>
<dbReference type="PROSITE" id="PS50110">
    <property type="entry name" value="RESPONSE_REGULATORY"/>
    <property type="match status" value="1"/>
</dbReference>
<keyword evidence="5" id="KW-1185">Reference proteome</keyword>
<dbReference type="Pfam" id="PF04397">
    <property type="entry name" value="LytTR"/>
    <property type="match status" value="1"/>
</dbReference>
<dbReference type="InterPro" id="IPR001789">
    <property type="entry name" value="Sig_transdc_resp-reg_receiver"/>
</dbReference>
<feature type="domain" description="HTH LytTR-type" evidence="3">
    <location>
        <begin position="138"/>
        <end position="205"/>
    </location>
</feature>
<dbReference type="SMART" id="SM00850">
    <property type="entry name" value="LytTR"/>
    <property type="match status" value="1"/>
</dbReference>
<dbReference type="Gene3D" id="3.40.50.2300">
    <property type="match status" value="1"/>
</dbReference>
<dbReference type="InterPro" id="IPR007492">
    <property type="entry name" value="LytTR_DNA-bd_dom"/>
</dbReference>
<feature type="domain" description="Response regulatory" evidence="2">
    <location>
        <begin position="6"/>
        <end position="117"/>
    </location>
</feature>
<evidence type="ECO:0000256" key="1">
    <source>
        <dbReference type="PROSITE-ProRule" id="PRU00169"/>
    </source>
</evidence>
<dbReference type="PROSITE" id="PS50930">
    <property type="entry name" value="HTH_LYTTR"/>
    <property type="match status" value="1"/>
</dbReference>